<evidence type="ECO:0000313" key="2">
    <source>
        <dbReference type="EMBL" id="CAG7717144.1"/>
    </source>
</evidence>
<name>A0A8J2JZW1_9HEXA</name>
<sequence length="336" mass="39304">MLTKLELIFNYCQYSLSSRFSLLPFQFDWKSKKILGNQTSKLRKCIWKFWFLSGAFYATFMFVGLIHSIFLEETVHLGESAFHLMNTVFCTVFSIEGYIFFLKFPNENIFIYNQLYDHKKEEKKGISLKHSLSEWLLMCLPNGNNFAVMMYTLGYIYNPNSRQYFFSVIPPDWQYRNSVFPLLCIAEGSIVSYLLGVSFHSAFVQVSFFQKCNEAMDSEIRLMKSKMRTISHASITNSYLKLRELYMGTYTVVLFSVIYDHAFSIPDKMVLIKRELLENSNLLGSRFGDNILYRKFKSIPSCGIQVGSFHTFERISTPNFLSYVTQQVCNLLVTFR</sequence>
<keyword evidence="1" id="KW-0472">Membrane</keyword>
<proteinExistence type="predicted"/>
<feature type="transmembrane region" description="Helical" evidence="1">
    <location>
        <begin position="82"/>
        <end position="102"/>
    </location>
</feature>
<evidence type="ECO:0000256" key="1">
    <source>
        <dbReference type="SAM" id="Phobius"/>
    </source>
</evidence>
<dbReference type="Proteomes" id="UP000708208">
    <property type="component" value="Unassembled WGS sequence"/>
</dbReference>
<gene>
    <name evidence="2" type="ORF">AFUS01_LOCUS6618</name>
</gene>
<reference evidence="2" key="1">
    <citation type="submission" date="2021-06" db="EMBL/GenBank/DDBJ databases">
        <authorList>
            <person name="Hodson N. C."/>
            <person name="Mongue J. A."/>
            <person name="Jaron S. K."/>
        </authorList>
    </citation>
    <scope>NUCLEOTIDE SEQUENCE</scope>
</reference>
<dbReference type="AlphaFoldDB" id="A0A8J2JZW1"/>
<keyword evidence="1" id="KW-0812">Transmembrane</keyword>
<feature type="transmembrane region" description="Helical" evidence="1">
    <location>
        <begin position="178"/>
        <end position="199"/>
    </location>
</feature>
<dbReference type="EMBL" id="CAJVCH010043586">
    <property type="protein sequence ID" value="CAG7717144.1"/>
    <property type="molecule type" value="Genomic_DNA"/>
</dbReference>
<keyword evidence="1" id="KW-1133">Transmembrane helix</keyword>
<evidence type="ECO:0008006" key="4">
    <source>
        <dbReference type="Google" id="ProtNLM"/>
    </source>
</evidence>
<organism evidence="2 3">
    <name type="scientific">Allacma fusca</name>
    <dbReference type="NCBI Taxonomy" id="39272"/>
    <lineage>
        <taxon>Eukaryota</taxon>
        <taxon>Metazoa</taxon>
        <taxon>Ecdysozoa</taxon>
        <taxon>Arthropoda</taxon>
        <taxon>Hexapoda</taxon>
        <taxon>Collembola</taxon>
        <taxon>Symphypleona</taxon>
        <taxon>Sminthuridae</taxon>
        <taxon>Allacma</taxon>
    </lineage>
</organism>
<evidence type="ECO:0000313" key="3">
    <source>
        <dbReference type="Proteomes" id="UP000708208"/>
    </source>
</evidence>
<feature type="transmembrane region" description="Helical" evidence="1">
    <location>
        <begin position="135"/>
        <end position="158"/>
    </location>
</feature>
<protein>
    <recommendedName>
        <fullName evidence="4">Odorant receptor</fullName>
    </recommendedName>
</protein>
<keyword evidence="3" id="KW-1185">Reference proteome</keyword>
<feature type="transmembrane region" description="Helical" evidence="1">
    <location>
        <begin position="49"/>
        <end position="70"/>
    </location>
</feature>
<accession>A0A8J2JZW1</accession>
<comment type="caution">
    <text evidence="2">The sequence shown here is derived from an EMBL/GenBank/DDBJ whole genome shotgun (WGS) entry which is preliminary data.</text>
</comment>